<name>A0AAV5UHM1_9BILA</name>
<gene>
    <name evidence="2" type="ORF">PENTCL1PPCAC_28643</name>
</gene>
<feature type="non-terminal residue" evidence="2">
    <location>
        <position position="1"/>
    </location>
</feature>
<accession>A0AAV5UHM1</accession>
<evidence type="ECO:0000313" key="2">
    <source>
        <dbReference type="EMBL" id="GMT06469.1"/>
    </source>
</evidence>
<feature type="signal peptide" evidence="1">
    <location>
        <begin position="1"/>
        <end position="21"/>
    </location>
</feature>
<comment type="caution">
    <text evidence="2">The sequence shown here is derived from an EMBL/GenBank/DDBJ whole genome shotgun (WGS) entry which is preliminary data.</text>
</comment>
<dbReference type="Proteomes" id="UP001432027">
    <property type="component" value="Unassembled WGS sequence"/>
</dbReference>
<dbReference type="EMBL" id="BTSX01000006">
    <property type="protein sequence ID" value="GMT06469.1"/>
    <property type="molecule type" value="Genomic_DNA"/>
</dbReference>
<organism evidence="2 3">
    <name type="scientific">Pristionchus entomophagus</name>
    <dbReference type="NCBI Taxonomy" id="358040"/>
    <lineage>
        <taxon>Eukaryota</taxon>
        <taxon>Metazoa</taxon>
        <taxon>Ecdysozoa</taxon>
        <taxon>Nematoda</taxon>
        <taxon>Chromadorea</taxon>
        <taxon>Rhabditida</taxon>
        <taxon>Rhabditina</taxon>
        <taxon>Diplogasteromorpha</taxon>
        <taxon>Diplogasteroidea</taxon>
        <taxon>Neodiplogasteridae</taxon>
        <taxon>Pristionchus</taxon>
    </lineage>
</organism>
<reference evidence="2" key="1">
    <citation type="submission" date="2023-10" db="EMBL/GenBank/DDBJ databases">
        <title>Genome assembly of Pristionchus species.</title>
        <authorList>
            <person name="Yoshida K."/>
            <person name="Sommer R.J."/>
        </authorList>
    </citation>
    <scope>NUCLEOTIDE SEQUENCE</scope>
    <source>
        <strain evidence="2">RS0144</strain>
    </source>
</reference>
<feature type="chain" id="PRO_5043327480" evidence="1">
    <location>
        <begin position="22"/>
        <end position="109"/>
    </location>
</feature>
<protein>
    <submittedName>
        <fullName evidence="2">Uncharacterized protein</fullName>
    </submittedName>
</protein>
<keyword evidence="1" id="KW-0732">Signal</keyword>
<evidence type="ECO:0000256" key="1">
    <source>
        <dbReference type="SAM" id="SignalP"/>
    </source>
</evidence>
<sequence length="109" mass="11749">ALLLTALLGSVVVAAVPHAGAKFSMGSSANNRECPANVQRLLSVMCRDNLSPDFCQGHVNALTKLVEKYSTFDADTILGGECCSEKRCRLSVLRSLCCIERLSIAPEEY</sequence>
<dbReference type="AlphaFoldDB" id="A0AAV5UHM1"/>
<proteinExistence type="predicted"/>
<evidence type="ECO:0000313" key="3">
    <source>
        <dbReference type="Proteomes" id="UP001432027"/>
    </source>
</evidence>
<keyword evidence="3" id="KW-1185">Reference proteome</keyword>